<protein>
    <submittedName>
        <fullName evidence="1">Uncharacterized protein</fullName>
    </submittedName>
</protein>
<keyword evidence="2" id="KW-1185">Reference proteome</keyword>
<name>A0AAV7TTA3_PLEWA</name>
<evidence type="ECO:0000313" key="2">
    <source>
        <dbReference type="Proteomes" id="UP001066276"/>
    </source>
</evidence>
<dbReference type="AlphaFoldDB" id="A0AAV7TTA3"/>
<proteinExistence type="predicted"/>
<sequence>MPINEHPGEVSLMCEMEEEMFSIDGELALGQKEWVDAMVGDEEYDELKKFISRSDQERGDLHESLKQYLEVKDELSIQGEKVLRREKVVPPEKLRMRLIRIVHT</sequence>
<dbReference type="EMBL" id="JANPWB010000006">
    <property type="protein sequence ID" value="KAJ1179671.1"/>
    <property type="molecule type" value="Genomic_DNA"/>
</dbReference>
<comment type="caution">
    <text evidence="1">The sequence shown here is derived from an EMBL/GenBank/DDBJ whole genome shotgun (WGS) entry which is preliminary data.</text>
</comment>
<evidence type="ECO:0000313" key="1">
    <source>
        <dbReference type="EMBL" id="KAJ1179671.1"/>
    </source>
</evidence>
<accession>A0AAV7TTA3</accession>
<gene>
    <name evidence="1" type="ORF">NDU88_004905</name>
</gene>
<dbReference type="Proteomes" id="UP001066276">
    <property type="component" value="Chromosome 3_2"/>
</dbReference>
<organism evidence="1 2">
    <name type="scientific">Pleurodeles waltl</name>
    <name type="common">Iberian ribbed newt</name>
    <dbReference type="NCBI Taxonomy" id="8319"/>
    <lineage>
        <taxon>Eukaryota</taxon>
        <taxon>Metazoa</taxon>
        <taxon>Chordata</taxon>
        <taxon>Craniata</taxon>
        <taxon>Vertebrata</taxon>
        <taxon>Euteleostomi</taxon>
        <taxon>Amphibia</taxon>
        <taxon>Batrachia</taxon>
        <taxon>Caudata</taxon>
        <taxon>Salamandroidea</taxon>
        <taxon>Salamandridae</taxon>
        <taxon>Pleurodelinae</taxon>
        <taxon>Pleurodeles</taxon>
    </lineage>
</organism>
<reference evidence="1" key="1">
    <citation type="journal article" date="2022" name="bioRxiv">
        <title>Sequencing and chromosome-scale assembly of the giantPleurodeles waltlgenome.</title>
        <authorList>
            <person name="Brown T."/>
            <person name="Elewa A."/>
            <person name="Iarovenko S."/>
            <person name="Subramanian E."/>
            <person name="Araus A.J."/>
            <person name="Petzold A."/>
            <person name="Susuki M."/>
            <person name="Suzuki K.-i.T."/>
            <person name="Hayashi T."/>
            <person name="Toyoda A."/>
            <person name="Oliveira C."/>
            <person name="Osipova E."/>
            <person name="Leigh N.D."/>
            <person name="Simon A."/>
            <person name="Yun M.H."/>
        </authorList>
    </citation>
    <scope>NUCLEOTIDE SEQUENCE</scope>
    <source>
        <strain evidence="1">20211129_DDA</strain>
        <tissue evidence="1">Liver</tissue>
    </source>
</reference>